<feature type="non-terminal residue" evidence="2">
    <location>
        <position position="177"/>
    </location>
</feature>
<dbReference type="AlphaFoldDB" id="A0A8B6DIK0"/>
<sequence length="177" mass="20099">MLMTMNEDKEREGNRGNEDDKQTVVTGSHSTDTTNKNIQQKDIVPGKNQTQTKDDRVDKKKDQLSKGRKSDQVVEKTINKEAEPEQPSPPLQIATGVSAEDIQKLIIKVVKKGDYKMKIVPFDLWDFGGQKDYYMTHQLFITNRGVYVVMFNGSIDIYTHLEELGYLPGQYGKPTTA</sequence>
<proteinExistence type="predicted"/>
<organism evidence="2 3">
    <name type="scientific">Mytilus galloprovincialis</name>
    <name type="common">Mediterranean mussel</name>
    <dbReference type="NCBI Taxonomy" id="29158"/>
    <lineage>
        <taxon>Eukaryota</taxon>
        <taxon>Metazoa</taxon>
        <taxon>Spiralia</taxon>
        <taxon>Lophotrochozoa</taxon>
        <taxon>Mollusca</taxon>
        <taxon>Bivalvia</taxon>
        <taxon>Autobranchia</taxon>
        <taxon>Pteriomorphia</taxon>
        <taxon>Mytilida</taxon>
        <taxon>Mytiloidea</taxon>
        <taxon>Mytilidae</taxon>
        <taxon>Mytilinae</taxon>
        <taxon>Mytilus</taxon>
    </lineage>
</organism>
<reference evidence="2" key="1">
    <citation type="submission" date="2018-11" db="EMBL/GenBank/DDBJ databases">
        <authorList>
            <person name="Alioto T."/>
            <person name="Alioto T."/>
        </authorList>
    </citation>
    <scope>NUCLEOTIDE SEQUENCE</scope>
</reference>
<comment type="caution">
    <text evidence="2">The sequence shown here is derived from an EMBL/GenBank/DDBJ whole genome shotgun (WGS) entry which is preliminary data.</text>
</comment>
<dbReference type="EMBL" id="UYJE01003485">
    <property type="protein sequence ID" value="VDI19697.1"/>
    <property type="molecule type" value="Genomic_DNA"/>
</dbReference>
<feature type="compositionally biased region" description="Basic and acidic residues" evidence="1">
    <location>
        <begin position="1"/>
        <end position="22"/>
    </location>
</feature>
<feature type="region of interest" description="Disordered" evidence="1">
    <location>
        <begin position="1"/>
        <end position="92"/>
    </location>
</feature>
<dbReference type="Gene3D" id="3.30.70.1390">
    <property type="entry name" value="ROC domain from the Parkinson's disease-associated leucine-rich repeat kinase 2"/>
    <property type="match status" value="1"/>
</dbReference>
<dbReference type="Proteomes" id="UP000596742">
    <property type="component" value="Unassembled WGS sequence"/>
</dbReference>
<feature type="compositionally biased region" description="Polar residues" evidence="1">
    <location>
        <begin position="23"/>
        <end position="40"/>
    </location>
</feature>
<name>A0A8B6DIK0_MYTGA</name>
<dbReference type="OrthoDB" id="6157237at2759"/>
<feature type="compositionally biased region" description="Basic and acidic residues" evidence="1">
    <location>
        <begin position="52"/>
        <end position="83"/>
    </location>
</feature>
<keyword evidence="3" id="KW-1185">Reference proteome</keyword>
<accession>A0A8B6DIK0</accession>
<dbReference type="Pfam" id="PF08477">
    <property type="entry name" value="Roc"/>
    <property type="match status" value="1"/>
</dbReference>
<protein>
    <submittedName>
        <fullName evidence="2">Uncharacterized protein</fullName>
    </submittedName>
</protein>
<evidence type="ECO:0000313" key="3">
    <source>
        <dbReference type="Proteomes" id="UP000596742"/>
    </source>
</evidence>
<gene>
    <name evidence="2" type="ORF">MGAL_10B027159</name>
</gene>
<evidence type="ECO:0000256" key="1">
    <source>
        <dbReference type="SAM" id="MobiDB-lite"/>
    </source>
</evidence>
<evidence type="ECO:0000313" key="2">
    <source>
        <dbReference type="EMBL" id="VDI19697.1"/>
    </source>
</evidence>